<gene>
    <name evidence="1" type="ORF">BBI10_21985</name>
</gene>
<comment type="caution">
    <text evidence="1">The sequence shown here is derived from an EMBL/GenBank/DDBJ whole genome shotgun (WGS) entry which is preliminary data.</text>
</comment>
<organism evidence="1 2">
    <name type="scientific">Pseudomonas graminis</name>
    <dbReference type="NCBI Taxonomy" id="158627"/>
    <lineage>
        <taxon>Bacteria</taxon>
        <taxon>Pseudomonadati</taxon>
        <taxon>Pseudomonadota</taxon>
        <taxon>Gammaproteobacteria</taxon>
        <taxon>Pseudomonadales</taxon>
        <taxon>Pseudomonadaceae</taxon>
        <taxon>Pseudomonas</taxon>
    </lineage>
</organism>
<sequence length="84" mass="9668">MNAARLADRFATDRKEAETYLRQIYAEKSIQKKEAALALLRKLADQYNLPQAKAVVGAVEEEVLRIRQESEQSELELHLLRQAE</sequence>
<protein>
    <submittedName>
        <fullName evidence="1">Uncharacterized protein</fullName>
    </submittedName>
</protein>
<name>A0A1C2DHS2_9PSED</name>
<evidence type="ECO:0000313" key="2">
    <source>
        <dbReference type="Proteomes" id="UP000095143"/>
    </source>
</evidence>
<dbReference type="Proteomes" id="UP000095143">
    <property type="component" value="Unassembled WGS sequence"/>
</dbReference>
<evidence type="ECO:0000313" key="1">
    <source>
        <dbReference type="EMBL" id="OCX14205.1"/>
    </source>
</evidence>
<dbReference type="AlphaFoldDB" id="A0A1C2DHS2"/>
<accession>A0A1C2DHS2</accession>
<dbReference type="EMBL" id="MDEN01000068">
    <property type="protein sequence ID" value="OCX14205.1"/>
    <property type="molecule type" value="Genomic_DNA"/>
</dbReference>
<reference evidence="1 2" key="1">
    <citation type="submission" date="2016-08" db="EMBL/GenBank/DDBJ databases">
        <title>Whole genome sequence of Pseudomonas graminis strain UASWS1507, a potential biological control agent for agriculture.</title>
        <authorList>
            <person name="Crovadore J."/>
            <person name="Calmin G."/>
            <person name="Chablais R."/>
            <person name="Cochard B."/>
            <person name="Lefort F."/>
        </authorList>
    </citation>
    <scope>NUCLEOTIDE SEQUENCE [LARGE SCALE GENOMIC DNA]</scope>
    <source>
        <strain evidence="1 2">UASWS1507</strain>
    </source>
</reference>
<proteinExistence type="predicted"/>